<evidence type="ECO:0000259" key="1">
    <source>
        <dbReference type="PROSITE" id="PS50878"/>
    </source>
</evidence>
<dbReference type="Pfam" id="PF00078">
    <property type="entry name" value="RVT_1"/>
    <property type="match status" value="1"/>
</dbReference>
<proteinExistence type="predicted"/>
<dbReference type="EMBL" id="JACGWN010000008">
    <property type="protein sequence ID" value="KAL0440091.1"/>
    <property type="molecule type" value="Genomic_DNA"/>
</dbReference>
<dbReference type="PANTHER" id="PTHR48475">
    <property type="entry name" value="RIBONUCLEASE H"/>
    <property type="match status" value="1"/>
</dbReference>
<reference evidence="2" key="1">
    <citation type="submission" date="2020-06" db="EMBL/GenBank/DDBJ databases">
        <authorList>
            <person name="Li T."/>
            <person name="Hu X."/>
            <person name="Zhang T."/>
            <person name="Song X."/>
            <person name="Zhang H."/>
            <person name="Dai N."/>
            <person name="Sheng W."/>
            <person name="Hou X."/>
            <person name="Wei L."/>
        </authorList>
    </citation>
    <scope>NUCLEOTIDE SEQUENCE</scope>
    <source>
        <strain evidence="2">KEN1</strain>
        <tissue evidence="2">Leaf</tissue>
    </source>
</reference>
<dbReference type="AlphaFoldDB" id="A0AAW2WFR2"/>
<feature type="domain" description="Reverse transcriptase" evidence="1">
    <location>
        <begin position="1"/>
        <end position="55"/>
    </location>
</feature>
<comment type="caution">
    <text evidence="2">The sequence shown here is derived from an EMBL/GenBank/DDBJ whole genome shotgun (WGS) entry which is preliminary data.</text>
</comment>
<organism evidence="2">
    <name type="scientific">Sesamum latifolium</name>
    <dbReference type="NCBI Taxonomy" id="2727402"/>
    <lineage>
        <taxon>Eukaryota</taxon>
        <taxon>Viridiplantae</taxon>
        <taxon>Streptophyta</taxon>
        <taxon>Embryophyta</taxon>
        <taxon>Tracheophyta</taxon>
        <taxon>Spermatophyta</taxon>
        <taxon>Magnoliopsida</taxon>
        <taxon>eudicotyledons</taxon>
        <taxon>Gunneridae</taxon>
        <taxon>Pentapetalae</taxon>
        <taxon>asterids</taxon>
        <taxon>lamiids</taxon>
        <taxon>Lamiales</taxon>
        <taxon>Pedaliaceae</taxon>
        <taxon>Sesamum</taxon>
    </lineage>
</organism>
<accession>A0AAW2WFR2</accession>
<dbReference type="Gene3D" id="3.10.20.370">
    <property type="match status" value="1"/>
</dbReference>
<sequence>MEVYIDDMLVKSRQIDQHLIDLAETFNTLRKYRMKLNPAKCAFGVRSGKFLGYLVTEKGIEVNPEKIRAIQEMKPPANINEVQRLAGCIAALSRFISRSAEWSLPFFKALRKTKDFVWDEECQQAFLDLKEDLARLPLLTKPVPGETLYLYLAAGPQAVSSVLIKEEEGLQKPIYYVSKVLHGAEQRYPEVEKLALALIITARKLRPYFLSQFICVRTNAPLRPTLGKAETSGRMVKWAVELSEYDISYQPRSTIKAQALAEFVKEATFTEENKGIWLPHTDGSSTLTGSGAGVVLTSPKGDELEYALHNFKALNNETKYEAIIAGIKMALDTGAENLPTQTPNW</sequence>
<dbReference type="PANTHER" id="PTHR48475:SF2">
    <property type="entry name" value="RIBONUCLEASE H"/>
    <property type="match status" value="1"/>
</dbReference>
<dbReference type="Pfam" id="PF17919">
    <property type="entry name" value="RT_RNaseH_2"/>
    <property type="match status" value="1"/>
</dbReference>
<dbReference type="Gene3D" id="3.30.420.10">
    <property type="entry name" value="Ribonuclease H-like superfamily/Ribonuclease H"/>
    <property type="match status" value="1"/>
</dbReference>
<dbReference type="InterPro" id="IPR043502">
    <property type="entry name" value="DNA/RNA_pol_sf"/>
</dbReference>
<reference evidence="2" key="2">
    <citation type="journal article" date="2024" name="Plant">
        <title>Genomic evolution and insights into agronomic trait innovations of Sesamum species.</title>
        <authorList>
            <person name="Miao H."/>
            <person name="Wang L."/>
            <person name="Qu L."/>
            <person name="Liu H."/>
            <person name="Sun Y."/>
            <person name="Le M."/>
            <person name="Wang Q."/>
            <person name="Wei S."/>
            <person name="Zheng Y."/>
            <person name="Lin W."/>
            <person name="Duan Y."/>
            <person name="Cao H."/>
            <person name="Xiong S."/>
            <person name="Wang X."/>
            <person name="Wei L."/>
            <person name="Li C."/>
            <person name="Ma Q."/>
            <person name="Ju M."/>
            <person name="Zhao R."/>
            <person name="Li G."/>
            <person name="Mu C."/>
            <person name="Tian Q."/>
            <person name="Mei H."/>
            <person name="Zhang T."/>
            <person name="Gao T."/>
            <person name="Zhang H."/>
        </authorList>
    </citation>
    <scope>NUCLEOTIDE SEQUENCE</scope>
    <source>
        <strain evidence="2">KEN1</strain>
    </source>
</reference>
<dbReference type="InterPro" id="IPR036397">
    <property type="entry name" value="RNaseH_sf"/>
</dbReference>
<protein>
    <submittedName>
        <fullName evidence="2">Retrovirus-related Pol polyprotein from transposon.6</fullName>
    </submittedName>
</protein>
<dbReference type="Gene3D" id="3.30.70.270">
    <property type="match status" value="2"/>
</dbReference>
<evidence type="ECO:0000313" key="2">
    <source>
        <dbReference type="EMBL" id="KAL0440091.1"/>
    </source>
</evidence>
<dbReference type="PROSITE" id="PS50878">
    <property type="entry name" value="RT_POL"/>
    <property type="match status" value="1"/>
</dbReference>
<gene>
    <name evidence="2" type="ORF">Slati_2492100</name>
</gene>
<dbReference type="InterPro" id="IPR043128">
    <property type="entry name" value="Rev_trsase/Diguanyl_cyclase"/>
</dbReference>
<dbReference type="GO" id="GO:0003676">
    <property type="term" value="F:nucleic acid binding"/>
    <property type="evidence" value="ECO:0007669"/>
    <property type="project" value="InterPro"/>
</dbReference>
<dbReference type="InterPro" id="IPR041577">
    <property type="entry name" value="RT_RNaseH_2"/>
</dbReference>
<name>A0AAW2WFR2_9LAMI</name>
<dbReference type="SUPFAM" id="SSF56672">
    <property type="entry name" value="DNA/RNA polymerases"/>
    <property type="match status" value="1"/>
</dbReference>
<dbReference type="InterPro" id="IPR000477">
    <property type="entry name" value="RT_dom"/>
</dbReference>